<feature type="domain" description="RNA polymerase sigma-70 region 2" evidence="6">
    <location>
        <begin position="73"/>
        <end position="135"/>
    </location>
</feature>
<dbReference type="EMBL" id="JBHSON010000057">
    <property type="protein sequence ID" value="MFC5750709.1"/>
    <property type="molecule type" value="Genomic_DNA"/>
</dbReference>
<keyword evidence="1" id="KW-0805">Transcription regulation</keyword>
<dbReference type="NCBIfam" id="TIGR02937">
    <property type="entry name" value="sigma70-ECF"/>
    <property type="match status" value="1"/>
</dbReference>
<keyword evidence="5" id="KW-0175">Coiled coil</keyword>
<dbReference type="InterPro" id="IPR013325">
    <property type="entry name" value="RNA_pol_sigma_r2"/>
</dbReference>
<evidence type="ECO:0000256" key="4">
    <source>
        <dbReference type="ARBA" id="ARBA00023163"/>
    </source>
</evidence>
<comment type="caution">
    <text evidence="8">The sequence shown here is derived from an EMBL/GenBank/DDBJ whole genome shotgun (WGS) entry which is preliminary data.</text>
</comment>
<keyword evidence="2" id="KW-0731">Sigma factor</keyword>
<dbReference type="InterPro" id="IPR007627">
    <property type="entry name" value="RNA_pol_sigma70_r2"/>
</dbReference>
<keyword evidence="9" id="KW-1185">Reference proteome</keyword>
<keyword evidence="3" id="KW-0238">DNA-binding</keyword>
<dbReference type="SUPFAM" id="SSF88946">
    <property type="entry name" value="Sigma2 domain of RNA polymerase sigma factors"/>
    <property type="match status" value="1"/>
</dbReference>
<evidence type="ECO:0000259" key="7">
    <source>
        <dbReference type="Pfam" id="PF04545"/>
    </source>
</evidence>
<dbReference type="InterPro" id="IPR013324">
    <property type="entry name" value="RNA_pol_sigma_r3/r4-like"/>
</dbReference>
<dbReference type="InterPro" id="IPR000943">
    <property type="entry name" value="RNA_pol_sigma70"/>
</dbReference>
<dbReference type="Gene3D" id="1.10.10.10">
    <property type="entry name" value="Winged helix-like DNA-binding domain superfamily/Winged helix DNA-binding domain"/>
    <property type="match status" value="1"/>
</dbReference>
<feature type="domain" description="RNA polymerase sigma-70 region 4" evidence="7">
    <location>
        <begin position="239"/>
        <end position="289"/>
    </location>
</feature>
<evidence type="ECO:0000256" key="1">
    <source>
        <dbReference type="ARBA" id="ARBA00023015"/>
    </source>
</evidence>
<organism evidence="8 9">
    <name type="scientific">Actinomadura rugatobispora</name>
    <dbReference type="NCBI Taxonomy" id="1994"/>
    <lineage>
        <taxon>Bacteria</taxon>
        <taxon>Bacillati</taxon>
        <taxon>Actinomycetota</taxon>
        <taxon>Actinomycetes</taxon>
        <taxon>Streptosporangiales</taxon>
        <taxon>Thermomonosporaceae</taxon>
        <taxon>Actinomadura</taxon>
    </lineage>
</organism>
<evidence type="ECO:0000313" key="9">
    <source>
        <dbReference type="Proteomes" id="UP001596074"/>
    </source>
</evidence>
<proteinExistence type="predicted"/>
<name>A0ABW1A5I0_9ACTN</name>
<dbReference type="PANTHER" id="PTHR30603:SF47">
    <property type="entry name" value="RNA POLYMERASE SIGMA FACTOR SIGD, CHLOROPLASTIC"/>
    <property type="match status" value="1"/>
</dbReference>
<accession>A0ABW1A5I0</accession>
<dbReference type="PANTHER" id="PTHR30603">
    <property type="entry name" value="RNA POLYMERASE SIGMA FACTOR RPO"/>
    <property type="match status" value="1"/>
</dbReference>
<dbReference type="InterPro" id="IPR014284">
    <property type="entry name" value="RNA_pol_sigma-70_dom"/>
</dbReference>
<evidence type="ECO:0000256" key="3">
    <source>
        <dbReference type="ARBA" id="ARBA00023125"/>
    </source>
</evidence>
<gene>
    <name evidence="8" type="ORF">ACFPZN_34245</name>
</gene>
<dbReference type="Pfam" id="PF04545">
    <property type="entry name" value="Sigma70_r4"/>
    <property type="match status" value="1"/>
</dbReference>
<evidence type="ECO:0000256" key="5">
    <source>
        <dbReference type="SAM" id="Coils"/>
    </source>
</evidence>
<dbReference type="PRINTS" id="PR00046">
    <property type="entry name" value="SIGMA70FCT"/>
</dbReference>
<reference evidence="9" key="1">
    <citation type="journal article" date="2019" name="Int. J. Syst. Evol. Microbiol.">
        <title>The Global Catalogue of Microorganisms (GCM) 10K type strain sequencing project: providing services to taxonomists for standard genome sequencing and annotation.</title>
        <authorList>
            <consortium name="The Broad Institute Genomics Platform"/>
            <consortium name="The Broad Institute Genome Sequencing Center for Infectious Disease"/>
            <person name="Wu L."/>
            <person name="Ma J."/>
        </authorList>
    </citation>
    <scope>NUCLEOTIDE SEQUENCE [LARGE SCALE GENOMIC DNA]</scope>
    <source>
        <strain evidence="9">KCTC 42087</strain>
    </source>
</reference>
<dbReference type="InterPro" id="IPR036388">
    <property type="entry name" value="WH-like_DNA-bd_sf"/>
</dbReference>
<dbReference type="InterPro" id="IPR050239">
    <property type="entry name" value="Sigma-70_RNA_pol_init_factors"/>
</dbReference>
<evidence type="ECO:0000256" key="2">
    <source>
        <dbReference type="ARBA" id="ARBA00023082"/>
    </source>
</evidence>
<keyword evidence="4" id="KW-0804">Transcription</keyword>
<evidence type="ECO:0000313" key="8">
    <source>
        <dbReference type="EMBL" id="MFC5750709.1"/>
    </source>
</evidence>
<dbReference type="SUPFAM" id="SSF88659">
    <property type="entry name" value="Sigma3 and sigma4 domains of RNA polymerase sigma factors"/>
    <property type="match status" value="1"/>
</dbReference>
<dbReference type="InterPro" id="IPR007630">
    <property type="entry name" value="RNA_pol_sigma70_r4"/>
</dbReference>
<dbReference type="Proteomes" id="UP001596074">
    <property type="component" value="Unassembled WGS sequence"/>
</dbReference>
<dbReference type="Pfam" id="PF04542">
    <property type="entry name" value="Sigma70_r2"/>
    <property type="match status" value="1"/>
</dbReference>
<sequence>METVQQAVGDRTAAVNYHTCNRELFTLRKELLEQLGALRAMVNDGESDARLELALRRAESELEDVTRRIMDLNLGLVRKYVALFASRSNEHVEDLESAGKIGLLRAICSYDPDRAPFSRWAFKPIQREVLRAVRDIDHPNLNPGDFEKRPAILAAKQAYLEVAGPDAPVNYADVARRAGVSEAQVRRVLLPPRLETLHTPASDQGEDEVAWEERLVDPSPSTEDTVLRRFNLRGIGRDLPKLESRERFVLARRFGLDGEPEESLRAIGERLGLSGERVRQIERKALAKLAETIAGTSSDASGRLAGRAG</sequence>
<protein>
    <submittedName>
        <fullName evidence="8">Sigma-70 family RNA polymerase sigma factor</fullName>
    </submittedName>
</protein>
<evidence type="ECO:0000259" key="6">
    <source>
        <dbReference type="Pfam" id="PF04542"/>
    </source>
</evidence>
<feature type="coiled-coil region" evidence="5">
    <location>
        <begin position="48"/>
        <end position="75"/>
    </location>
</feature>
<dbReference type="Gene3D" id="1.20.120.1810">
    <property type="match status" value="1"/>
</dbReference>